<dbReference type="RefSeq" id="WP_141609507.1">
    <property type="nucleotide sequence ID" value="NZ_VIGC02000008.1"/>
</dbReference>
<feature type="transmembrane region" description="Helical" evidence="1">
    <location>
        <begin position="21"/>
        <end position="40"/>
    </location>
</feature>
<protein>
    <submittedName>
        <fullName evidence="2">Uncharacterized protein</fullName>
    </submittedName>
</protein>
<dbReference type="AlphaFoldDB" id="A0A540VI43"/>
<keyword evidence="3" id="KW-1185">Reference proteome</keyword>
<keyword evidence="1" id="KW-1133">Transmembrane helix</keyword>
<comment type="caution">
    <text evidence="2">The sequence shown here is derived from an EMBL/GenBank/DDBJ whole genome shotgun (WGS) entry which is preliminary data.</text>
</comment>
<dbReference type="InParanoid" id="A0A540VI43"/>
<feature type="transmembrane region" description="Helical" evidence="1">
    <location>
        <begin position="46"/>
        <end position="67"/>
    </location>
</feature>
<gene>
    <name evidence="2" type="ORF">FKZ61_07670</name>
</gene>
<evidence type="ECO:0000313" key="3">
    <source>
        <dbReference type="Proteomes" id="UP000317371"/>
    </source>
</evidence>
<accession>A0A540VI43</accession>
<evidence type="ECO:0000256" key="1">
    <source>
        <dbReference type="SAM" id="Phobius"/>
    </source>
</evidence>
<keyword evidence="1" id="KW-0472">Membrane</keyword>
<dbReference type="EMBL" id="VIGC01000008">
    <property type="protein sequence ID" value="TQE96362.1"/>
    <property type="molecule type" value="Genomic_DNA"/>
</dbReference>
<organism evidence="2 3">
    <name type="scientific">Litorilinea aerophila</name>
    <dbReference type="NCBI Taxonomy" id="1204385"/>
    <lineage>
        <taxon>Bacteria</taxon>
        <taxon>Bacillati</taxon>
        <taxon>Chloroflexota</taxon>
        <taxon>Caldilineae</taxon>
        <taxon>Caldilineales</taxon>
        <taxon>Caldilineaceae</taxon>
        <taxon>Litorilinea</taxon>
    </lineage>
</organism>
<evidence type="ECO:0000313" key="2">
    <source>
        <dbReference type="EMBL" id="TQE96362.1"/>
    </source>
</evidence>
<name>A0A540VI43_9CHLR</name>
<sequence>MNGLKQWLHRFTSSETMAILLVIWLCSLVAIGLIVTPLFGARVAGATAVSLLVALLLLCWGLCLTGYSHWHR</sequence>
<reference evidence="2 3" key="1">
    <citation type="submission" date="2019-06" db="EMBL/GenBank/DDBJ databases">
        <title>Genome sequence of Litorilinea aerophila BAA-2444.</title>
        <authorList>
            <person name="Maclea K.S."/>
            <person name="Maurais E.G."/>
            <person name="Iannazzi L.C."/>
        </authorList>
    </citation>
    <scope>NUCLEOTIDE SEQUENCE [LARGE SCALE GENOMIC DNA]</scope>
    <source>
        <strain evidence="2 3">ATCC BAA-2444</strain>
    </source>
</reference>
<keyword evidence="1" id="KW-0812">Transmembrane</keyword>
<proteinExistence type="predicted"/>
<dbReference type="Proteomes" id="UP000317371">
    <property type="component" value="Unassembled WGS sequence"/>
</dbReference>